<dbReference type="Proteomes" id="UP000034076">
    <property type="component" value="Unassembled WGS sequence"/>
</dbReference>
<dbReference type="GO" id="GO:0030170">
    <property type="term" value="F:pyridoxal phosphate binding"/>
    <property type="evidence" value="ECO:0007669"/>
    <property type="project" value="InterPro"/>
</dbReference>
<keyword evidence="7" id="KW-0028">Amino-acid biosynthesis</keyword>
<dbReference type="PANTHER" id="PTHR43515:SF1">
    <property type="entry name" value="THREONINE SYNTHASE-LIKE 1"/>
    <property type="match status" value="1"/>
</dbReference>
<dbReference type="Pfam" id="PF00291">
    <property type="entry name" value="PALP"/>
    <property type="match status" value="1"/>
</dbReference>
<gene>
    <name evidence="15" type="ORF">CHK_0904</name>
</gene>
<dbReference type="Pfam" id="PF14821">
    <property type="entry name" value="Thr_synth_N"/>
    <property type="match status" value="1"/>
</dbReference>
<evidence type="ECO:0000256" key="3">
    <source>
        <dbReference type="ARBA" id="ARBA00004979"/>
    </source>
</evidence>
<dbReference type="InterPro" id="IPR036052">
    <property type="entry name" value="TrpB-like_PALP_sf"/>
</dbReference>
<reference evidence="15 16" key="1">
    <citation type="submission" date="2015-04" db="EMBL/GenBank/DDBJ databases">
        <title>Draft genome sequence of bacteremic isolate Catabacter hongkongensis type strain HKU16T.</title>
        <authorList>
            <person name="Lau S.K."/>
            <person name="Teng J.L."/>
            <person name="Huang Y."/>
            <person name="Curreem S.O."/>
            <person name="Tsui S.K."/>
            <person name="Woo P.C."/>
        </authorList>
    </citation>
    <scope>NUCLEOTIDE SEQUENCE [LARGE SCALE GENOMIC DNA]</scope>
    <source>
        <strain evidence="15 16">HKU16</strain>
    </source>
</reference>
<comment type="cofactor">
    <cofactor evidence="1 12">
        <name>pyridoxal 5'-phosphate</name>
        <dbReference type="ChEBI" id="CHEBI:597326"/>
    </cofactor>
</comment>
<dbReference type="PANTHER" id="PTHR43515">
    <property type="entry name" value="THREONINE SYNTHASE-LIKE 1"/>
    <property type="match status" value="1"/>
</dbReference>
<keyword evidence="15" id="KW-0456">Lyase</keyword>
<feature type="domain" description="Threonine synthase N-terminal" evidence="14">
    <location>
        <begin position="4"/>
        <end position="78"/>
    </location>
</feature>
<evidence type="ECO:0000256" key="1">
    <source>
        <dbReference type="ARBA" id="ARBA00001933"/>
    </source>
</evidence>
<proteinExistence type="inferred from homology"/>
<dbReference type="STRING" id="270498.CHK_0904"/>
<comment type="catalytic activity">
    <reaction evidence="10">
        <text>O-phospho-L-homoserine + H2O = L-threonine + phosphate</text>
        <dbReference type="Rhea" id="RHEA:10840"/>
        <dbReference type="ChEBI" id="CHEBI:15377"/>
        <dbReference type="ChEBI" id="CHEBI:43474"/>
        <dbReference type="ChEBI" id="CHEBI:57590"/>
        <dbReference type="ChEBI" id="CHEBI:57926"/>
        <dbReference type="EC" id="4.2.3.1"/>
    </reaction>
</comment>
<keyword evidence="16" id="KW-1185">Reference proteome</keyword>
<dbReference type="GO" id="GO:0009088">
    <property type="term" value="P:threonine biosynthetic process"/>
    <property type="evidence" value="ECO:0007669"/>
    <property type="project" value="UniProtKB-UniRule"/>
</dbReference>
<feature type="domain" description="Tryptophan synthase beta chain-like PALP" evidence="13">
    <location>
        <begin position="93"/>
        <end position="352"/>
    </location>
</feature>
<evidence type="ECO:0000256" key="7">
    <source>
        <dbReference type="ARBA" id="ARBA00022605"/>
    </source>
</evidence>
<dbReference type="InterPro" id="IPR001926">
    <property type="entry name" value="TrpB-like_PALP"/>
</dbReference>
<dbReference type="InterPro" id="IPR037158">
    <property type="entry name" value="Thr_synth_N_sf"/>
</dbReference>
<protein>
    <recommendedName>
        <fullName evidence="6 11">Threonine synthase</fullName>
        <ecNumber evidence="5 11">4.2.3.1</ecNumber>
    </recommendedName>
</protein>
<dbReference type="Gene3D" id="3.40.50.1100">
    <property type="match status" value="2"/>
</dbReference>
<evidence type="ECO:0000256" key="9">
    <source>
        <dbReference type="ARBA" id="ARBA00022898"/>
    </source>
</evidence>
<keyword evidence="9 12" id="KW-0663">Pyridoxal phosphate</keyword>
<evidence type="ECO:0000313" key="16">
    <source>
        <dbReference type="Proteomes" id="UP000034076"/>
    </source>
</evidence>
<evidence type="ECO:0000259" key="13">
    <source>
        <dbReference type="Pfam" id="PF00291"/>
    </source>
</evidence>
<comment type="pathway">
    <text evidence="3">Amino-acid biosynthesis; L-threonine biosynthesis; L-threonine from L-aspartate: step 5/5.</text>
</comment>
<dbReference type="NCBIfam" id="TIGR00260">
    <property type="entry name" value="thrC"/>
    <property type="match status" value="1"/>
</dbReference>
<keyword evidence="8" id="KW-0791">Threonine biosynthesis</keyword>
<dbReference type="InterPro" id="IPR000634">
    <property type="entry name" value="Ser/Thr_deHydtase_PyrdxlP-BS"/>
</dbReference>
<evidence type="ECO:0000259" key="14">
    <source>
        <dbReference type="Pfam" id="PF14821"/>
    </source>
</evidence>
<dbReference type="OrthoDB" id="9763107at2"/>
<dbReference type="GO" id="GO:0004795">
    <property type="term" value="F:threonine synthase activity"/>
    <property type="evidence" value="ECO:0007669"/>
    <property type="project" value="UniProtKB-UniRule"/>
</dbReference>
<dbReference type="CDD" id="cd01560">
    <property type="entry name" value="Thr-synth_2"/>
    <property type="match status" value="1"/>
</dbReference>
<dbReference type="InterPro" id="IPR029144">
    <property type="entry name" value="Thr_synth_N"/>
</dbReference>
<dbReference type="EC" id="4.2.3.1" evidence="5 11"/>
<dbReference type="PATRIC" id="fig|270498.16.peg.500"/>
<evidence type="ECO:0000256" key="10">
    <source>
        <dbReference type="ARBA" id="ARBA00049144"/>
    </source>
</evidence>
<feature type="modified residue" description="N6-(pyridoxal phosphate)lysine" evidence="12">
    <location>
        <position position="110"/>
    </location>
</feature>
<sequence length="496" mass="54671">MQVLSTRGKMNAIPATQAVLQGIAADGGLFVPQEFPQIDLNEMEAYAAHEYDVLAARVLQYFFDISEDSLKEITQQAYGTFDDSVVVPLRELDASSYVMELSHGPTLAFKDMALQVLPRLIRKALEIHQQEENVLILTATSGDTGKAALEGFKDVPRTAIEVFYPVDGVADMQRLQMVTQEGSNVEVCGVKGNFDDAQTGVKELFANRELKDMLKKAGYTFSSANSINFGRLIPQVAYYIYAYAKLAAEGKIKSGEKINFVVPTGNFGNILAGYYAKRMGLPIGKLVCASNCNNVLTDFFNNSVYDANRTFHKTMSPSMDILISSNLERLLFEMTGRDEAQVCAWMDALKTNGKYEISPEMQTNLKETFYADFCSEQETAQAIRDTFRQYGYLIDPHTAVAQCVCGKYRKMTGDGTLCVVVSTANPYKFTQDVLESVSGESVADAFEAAARLSELTGTPIPPQISELCEKPVLHNGCVEKTGLFSAVSEFIHKMGD</sequence>
<dbReference type="GO" id="GO:0005737">
    <property type="term" value="C:cytoplasm"/>
    <property type="evidence" value="ECO:0007669"/>
    <property type="project" value="TreeGrafter"/>
</dbReference>
<name>A0A0M2NMU1_9FIRM</name>
<evidence type="ECO:0000256" key="6">
    <source>
        <dbReference type="ARBA" id="ARBA00018679"/>
    </source>
</evidence>
<comment type="caution">
    <text evidence="15">The sequence shown here is derived from an EMBL/GenBank/DDBJ whole genome shotgun (WGS) entry which is preliminary data.</text>
</comment>
<evidence type="ECO:0000256" key="2">
    <source>
        <dbReference type="ARBA" id="ARBA00003648"/>
    </source>
</evidence>
<dbReference type="AlphaFoldDB" id="A0A0M2NMU1"/>
<comment type="function">
    <text evidence="2">Catalyzes the gamma-elimination of phosphate from L-phosphohomoserine and the beta-addition of water to produce L-threonine.</text>
</comment>
<dbReference type="InterPro" id="IPR004450">
    <property type="entry name" value="Thr_synthase-like"/>
</dbReference>
<evidence type="ECO:0000256" key="12">
    <source>
        <dbReference type="PIRSR" id="PIRSR604450-51"/>
    </source>
</evidence>
<dbReference type="PROSITE" id="PS00165">
    <property type="entry name" value="DEHYDRATASE_SER_THR"/>
    <property type="match status" value="1"/>
</dbReference>
<evidence type="ECO:0000256" key="5">
    <source>
        <dbReference type="ARBA" id="ARBA00013028"/>
    </source>
</evidence>
<dbReference type="EMBL" id="LAYJ01000068">
    <property type="protein sequence ID" value="KKI51737.1"/>
    <property type="molecule type" value="Genomic_DNA"/>
</dbReference>
<evidence type="ECO:0000256" key="11">
    <source>
        <dbReference type="NCBIfam" id="TIGR00260"/>
    </source>
</evidence>
<dbReference type="UniPathway" id="UPA00050">
    <property type="reaction ID" value="UER00065"/>
</dbReference>
<dbReference type="SUPFAM" id="SSF53686">
    <property type="entry name" value="Tryptophan synthase beta subunit-like PLP-dependent enzymes"/>
    <property type="match status" value="1"/>
</dbReference>
<accession>A0A0M2NMU1</accession>
<evidence type="ECO:0000313" key="15">
    <source>
        <dbReference type="EMBL" id="KKI51737.1"/>
    </source>
</evidence>
<dbReference type="Gene3D" id="3.90.1380.10">
    <property type="entry name" value="Threonine synthase, N-terminal domain"/>
    <property type="match status" value="1"/>
</dbReference>
<comment type="similarity">
    <text evidence="4">Belongs to the threonine synthase family.</text>
</comment>
<evidence type="ECO:0000256" key="4">
    <source>
        <dbReference type="ARBA" id="ARBA00005517"/>
    </source>
</evidence>
<evidence type="ECO:0000256" key="8">
    <source>
        <dbReference type="ARBA" id="ARBA00022697"/>
    </source>
</evidence>
<organism evidence="15 16">
    <name type="scientific">Christensenella hongkongensis</name>
    <dbReference type="NCBI Taxonomy" id="270498"/>
    <lineage>
        <taxon>Bacteria</taxon>
        <taxon>Bacillati</taxon>
        <taxon>Bacillota</taxon>
        <taxon>Clostridia</taxon>
        <taxon>Christensenellales</taxon>
        <taxon>Christensenellaceae</taxon>
        <taxon>Christensenella</taxon>
    </lineage>
</organism>
<dbReference type="RefSeq" id="WP_046442803.1">
    <property type="nucleotide sequence ID" value="NZ_LAYJ01000068.1"/>
</dbReference>